<comment type="catalytic activity">
    <reaction evidence="5">
        <text>Thiol-dependent hydrolysis of ester, thioester, amide, peptide and isopeptide bonds formed by the C-terminal Gly of ubiquitin (a 76-residue protein attached to proteins as an intracellular targeting signal).</text>
        <dbReference type="EC" id="3.4.19.12"/>
    </reaction>
</comment>
<accession>A0A078B5M0</accession>
<dbReference type="GO" id="GO:0008270">
    <property type="term" value="F:zinc ion binding"/>
    <property type="evidence" value="ECO:0007669"/>
    <property type="project" value="UniProtKB-KW"/>
</dbReference>
<dbReference type="GO" id="GO:0004843">
    <property type="term" value="F:cysteine-type deubiquitinase activity"/>
    <property type="evidence" value="ECO:0007669"/>
    <property type="project" value="UniProtKB-UniRule"/>
</dbReference>
<dbReference type="GO" id="GO:0006508">
    <property type="term" value="P:proteolysis"/>
    <property type="evidence" value="ECO:0007669"/>
    <property type="project" value="UniProtKB-KW"/>
</dbReference>
<feature type="compositionally biased region" description="Low complexity" evidence="6">
    <location>
        <begin position="480"/>
        <end position="491"/>
    </location>
</feature>
<dbReference type="PROSITE" id="PS50235">
    <property type="entry name" value="USP_3"/>
    <property type="match status" value="1"/>
</dbReference>
<dbReference type="PANTHER" id="PTHR21646">
    <property type="entry name" value="UBIQUITIN CARBOXYL-TERMINAL HYDROLASE"/>
    <property type="match status" value="1"/>
</dbReference>
<dbReference type="InParanoid" id="A0A078B5M0"/>
<protein>
    <recommendedName>
        <fullName evidence="5">Ubiquitin carboxyl-terminal hydrolase</fullName>
        <ecNumber evidence="5">3.4.19.12</ecNumber>
    </recommendedName>
</protein>
<dbReference type="InterPro" id="IPR001394">
    <property type="entry name" value="Peptidase_C19_UCH"/>
</dbReference>
<dbReference type="PROSITE" id="PS50271">
    <property type="entry name" value="ZF_UBP"/>
    <property type="match status" value="1"/>
</dbReference>
<sequence>MLQCVHYKTIDLDEISDKLIEKYSNCNYYCLSCGLKSSRANSISIATARRNADQSHIQSDNVLVNSKVDDSYTPTKVTKKASLKNRQNLQNQHLNVCLECLDCFCNKKNHIKIHQSSGDGHNLAVELTNLTVYCGLCNVTLQSQLQLHQDLTDQQKYEEQQFLNQSIIQFIQSIKKIFMTIEDSQTIVKNEYYLDEKNRVAIPKRGIMVNKQNDYMISSFHQYKDKAEDKQLFSIAYDQSSKKSYTSNLKRVTIRESESQIFHIGAGFSDINSRVSEDERALELMSEDQIQSRILCYKGLQNLGNSCFFNSIMQCLNSSRSLVLTYVVPRDNEFLFKDKNSINAVLRKFFYGIRSQKGVYSPQELYTSISSKNSRFKGFQQQDAHELLISLLDNLVTEHDVIVKRSREDKLRGFQRSLIEEVFGCYFINTAKREDYPLTLNPIKFFQQAHQTSILLLKLQSQNTTKSIIKLNQSSFGFKDQAGPQDAGQDQTKLETPKLGNQTSEKQSSNQLQILGNQVNNTNEINSSLPIVTISQIPAQQNDENLHTQVNENTSGQMNNSEKVSINENFNYFKIDPKKRFIRMPLMDKIPFFEEADQFLYFEPQAIPEPDDDTLEGCLAYLCRIEKFLDKTNLFYCESCTRDKYPDAMKKRYRTPAIRRSLMIDPPNNLVISLKRFSQTGFSLSKNTKKVSFPILLNMDNYIIHRINKDDDEKISFYENASLDDKWEARYQYRLYAVVSHTGGLAGGHYIAYTSYEYRNENMWFYFSDTFVDRVSEQDVLKCEPYILFYKRID</sequence>
<evidence type="ECO:0000256" key="3">
    <source>
        <dbReference type="ARBA" id="ARBA00022833"/>
    </source>
</evidence>
<evidence type="ECO:0000259" key="7">
    <source>
        <dbReference type="PROSITE" id="PS50235"/>
    </source>
</evidence>
<dbReference type="Pfam" id="PF02148">
    <property type="entry name" value="zf-UBP"/>
    <property type="match status" value="1"/>
</dbReference>
<keyword evidence="5" id="KW-0833">Ubl conjugation pathway</keyword>
<dbReference type="Gene3D" id="3.90.70.10">
    <property type="entry name" value="Cysteine proteinases"/>
    <property type="match status" value="1"/>
</dbReference>
<dbReference type="InterPro" id="IPR001607">
    <property type="entry name" value="Znf_UBP"/>
</dbReference>
<dbReference type="AlphaFoldDB" id="A0A078B5M0"/>
<feature type="domain" description="USP" evidence="7">
    <location>
        <begin position="298"/>
        <end position="793"/>
    </location>
</feature>
<dbReference type="GO" id="GO:0016579">
    <property type="term" value="P:protein deubiquitination"/>
    <property type="evidence" value="ECO:0007669"/>
    <property type="project" value="InterPro"/>
</dbReference>
<dbReference type="Gene3D" id="3.30.40.10">
    <property type="entry name" value="Zinc/RING finger domain, C3HC4 (zinc finger)"/>
    <property type="match status" value="1"/>
</dbReference>
<evidence type="ECO:0000256" key="4">
    <source>
        <dbReference type="PROSITE-ProRule" id="PRU00502"/>
    </source>
</evidence>
<dbReference type="Proteomes" id="UP000039865">
    <property type="component" value="Unassembled WGS sequence"/>
</dbReference>
<organism evidence="9 10">
    <name type="scientific">Stylonychia lemnae</name>
    <name type="common">Ciliate</name>
    <dbReference type="NCBI Taxonomy" id="5949"/>
    <lineage>
        <taxon>Eukaryota</taxon>
        <taxon>Sar</taxon>
        <taxon>Alveolata</taxon>
        <taxon>Ciliophora</taxon>
        <taxon>Intramacronucleata</taxon>
        <taxon>Spirotrichea</taxon>
        <taxon>Stichotrichia</taxon>
        <taxon>Sporadotrichida</taxon>
        <taxon>Oxytrichidae</taxon>
        <taxon>Stylonychinae</taxon>
        <taxon>Stylonychia</taxon>
    </lineage>
</organism>
<dbReference type="InterPro" id="IPR028889">
    <property type="entry name" value="USP"/>
</dbReference>
<dbReference type="EMBL" id="CCKQ01016735">
    <property type="protein sequence ID" value="CDW88602.1"/>
    <property type="molecule type" value="Genomic_DNA"/>
</dbReference>
<keyword evidence="1" id="KW-0479">Metal-binding</keyword>
<dbReference type="InterPro" id="IPR050185">
    <property type="entry name" value="Ub_carboxyl-term_hydrolase"/>
</dbReference>
<dbReference type="EC" id="3.4.19.12" evidence="5"/>
<gene>
    <name evidence="9" type="primary">Contig6907.g7393</name>
    <name evidence="9" type="ORF">STYLEM_17724</name>
</gene>
<keyword evidence="2 4" id="KW-0863">Zinc-finger</keyword>
<dbReference type="OMA" id="WINYSTI"/>
<dbReference type="InterPro" id="IPR013083">
    <property type="entry name" value="Znf_RING/FYVE/PHD"/>
</dbReference>
<dbReference type="OrthoDB" id="443886at2759"/>
<comment type="similarity">
    <text evidence="5">Belongs to the peptidase C19 family.</text>
</comment>
<dbReference type="SUPFAM" id="SSF57850">
    <property type="entry name" value="RING/U-box"/>
    <property type="match status" value="1"/>
</dbReference>
<dbReference type="InterPro" id="IPR018200">
    <property type="entry name" value="USP_CS"/>
</dbReference>
<evidence type="ECO:0000256" key="6">
    <source>
        <dbReference type="SAM" id="MobiDB-lite"/>
    </source>
</evidence>
<dbReference type="SUPFAM" id="SSF54001">
    <property type="entry name" value="Cysteine proteinases"/>
    <property type="match status" value="1"/>
</dbReference>
<evidence type="ECO:0000256" key="2">
    <source>
        <dbReference type="ARBA" id="ARBA00022771"/>
    </source>
</evidence>
<name>A0A078B5M0_STYLE</name>
<dbReference type="InterPro" id="IPR038765">
    <property type="entry name" value="Papain-like_cys_pep_sf"/>
</dbReference>
<dbReference type="Pfam" id="PF00443">
    <property type="entry name" value="UCH"/>
    <property type="match status" value="1"/>
</dbReference>
<reference evidence="9 10" key="1">
    <citation type="submission" date="2014-06" db="EMBL/GenBank/DDBJ databases">
        <authorList>
            <person name="Swart Estienne"/>
        </authorList>
    </citation>
    <scope>NUCLEOTIDE SEQUENCE [LARGE SCALE GENOMIC DNA]</scope>
    <source>
        <strain evidence="9 10">130c</strain>
    </source>
</reference>
<dbReference type="PROSITE" id="PS00972">
    <property type="entry name" value="USP_1"/>
    <property type="match status" value="1"/>
</dbReference>
<evidence type="ECO:0000313" key="9">
    <source>
        <dbReference type="EMBL" id="CDW88602.1"/>
    </source>
</evidence>
<feature type="domain" description="UBP-type" evidence="8">
    <location>
        <begin position="47"/>
        <end position="163"/>
    </location>
</feature>
<evidence type="ECO:0000256" key="5">
    <source>
        <dbReference type="RuleBase" id="RU366025"/>
    </source>
</evidence>
<evidence type="ECO:0000256" key="1">
    <source>
        <dbReference type="ARBA" id="ARBA00022723"/>
    </source>
</evidence>
<dbReference type="PANTHER" id="PTHR21646:SF39">
    <property type="entry name" value="UBIQUITIN CARBOXYL-TERMINAL HYDROLASE 16"/>
    <property type="match status" value="1"/>
</dbReference>
<keyword evidence="5 9" id="KW-0378">Hydrolase</keyword>
<keyword evidence="5" id="KW-0788">Thiol protease</keyword>
<feature type="region of interest" description="Disordered" evidence="6">
    <location>
        <begin position="479"/>
        <end position="510"/>
    </location>
</feature>
<keyword evidence="10" id="KW-1185">Reference proteome</keyword>
<proteinExistence type="inferred from homology"/>
<keyword evidence="3" id="KW-0862">Zinc</keyword>
<feature type="compositionally biased region" description="Polar residues" evidence="6">
    <location>
        <begin position="499"/>
        <end position="510"/>
    </location>
</feature>
<evidence type="ECO:0000259" key="8">
    <source>
        <dbReference type="PROSITE" id="PS50271"/>
    </source>
</evidence>
<dbReference type="PROSITE" id="PS00973">
    <property type="entry name" value="USP_2"/>
    <property type="match status" value="1"/>
</dbReference>
<evidence type="ECO:0000313" key="10">
    <source>
        <dbReference type="Proteomes" id="UP000039865"/>
    </source>
</evidence>
<keyword evidence="5" id="KW-0645">Protease</keyword>